<dbReference type="Pfam" id="PF07714">
    <property type="entry name" value="PK_Tyr_Ser-Thr"/>
    <property type="match status" value="1"/>
</dbReference>
<dbReference type="GO" id="GO:0004674">
    <property type="term" value="F:protein serine/threonine kinase activity"/>
    <property type="evidence" value="ECO:0007669"/>
    <property type="project" value="TreeGrafter"/>
</dbReference>
<accession>A0A015KBN2</accession>
<evidence type="ECO:0000313" key="3">
    <source>
        <dbReference type="Proteomes" id="UP000022910"/>
    </source>
</evidence>
<dbReference type="Gene3D" id="1.10.510.10">
    <property type="entry name" value="Transferase(Phosphotransferase) domain 1"/>
    <property type="match status" value="1"/>
</dbReference>
<evidence type="ECO:0000313" key="2">
    <source>
        <dbReference type="EMBL" id="EXX64879.1"/>
    </source>
</evidence>
<dbReference type="InterPro" id="IPR051681">
    <property type="entry name" value="Ser/Thr_Kinases-Pseudokinases"/>
</dbReference>
<comment type="caution">
    <text evidence="2">The sequence shown here is derived from an EMBL/GenBank/DDBJ whole genome shotgun (WGS) entry which is preliminary data.</text>
</comment>
<dbReference type="PROSITE" id="PS50011">
    <property type="entry name" value="PROTEIN_KINASE_DOM"/>
    <property type="match status" value="1"/>
</dbReference>
<dbReference type="OrthoDB" id="6718656at2759"/>
<keyword evidence="3" id="KW-1185">Reference proteome</keyword>
<dbReference type="SUPFAM" id="SSF56112">
    <property type="entry name" value="Protein kinase-like (PK-like)"/>
    <property type="match status" value="1"/>
</dbReference>
<dbReference type="Proteomes" id="UP000022910">
    <property type="component" value="Unassembled WGS sequence"/>
</dbReference>
<protein>
    <submittedName>
        <fullName evidence="2">Cdc15p</fullName>
    </submittedName>
</protein>
<dbReference type="InterPro" id="IPR011009">
    <property type="entry name" value="Kinase-like_dom_sf"/>
</dbReference>
<reference evidence="2 3" key="1">
    <citation type="submission" date="2014-02" db="EMBL/GenBank/DDBJ databases">
        <title>Single nucleus genome sequencing reveals high similarity among nuclei of an endomycorrhizal fungus.</title>
        <authorList>
            <person name="Lin K."/>
            <person name="Geurts R."/>
            <person name="Zhang Z."/>
            <person name="Limpens E."/>
            <person name="Saunders D.G."/>
            <person name="Mu D."/>
            <person name="Pang E."/>
            <person name="Cao H."/>
            <person name="Cha H."/>
            <person name="Lin T."/>
            <person name="Zhou Q."/>
            <person name="Shang Y."/>
            <person name="Li Y."/>
            <person name="Ivanov S."/>
            <person name="Sharma T."/>
            <person name="Velzen R.V."/>
            <person name="Ruijter N.D."/>
            <person name="Aanen D.K."/>
            <person name="Win J."/>
            <person name="Kamoun S."/>
            <person name="Bisseling T."/>
            <person name="Huang S."/>
        </authorList>
    </citation>
    <scope>NUCLEOTIDE SEQUENCE [LARGE SCALE GENOMIC DNA]</scope>
    <source>
        <strain evidence="3">DAOM197198w</strain>
    </source>
</reference>
<feature type="domain" description="Protein kinase" evidence="1">
    <location>
        <begin position="111"/>
        <end position="397"/>
    </location>
</feature>
<dbReference type="PANTHER" id="PTHR44329">
    <property type="entry name" value="SERINE/THREONINE-PROTEIN KINASE TNNI3K-RELATED"/>
    <property type="match status" value="1"/>
</dbReference>
<name>A0A015KBN2_RHIIW</name>
<gene>
    <name evidence="2" type="ORF">RirG_138590</name>
</gene>
<sequence>MSQETGKLSQSMPPLKGSLWLWRDIYKKNPEDIWNVNRPRDKCFICNNRYPEKLKTTPTTYDCEKCFQMIIEEDFKNWTSGNQELDRVIRQSQLNAKKSNNVFLQVFPFKFGQLEKIGRGGFSTIYLGDLPISRYSNIWEQPEVIGMSTTRYLEQIKHLAKHRYDWESDKRAVLKSFSKSNSNIITNLVKELEVNSKLHGDFITKCYGVTQNPDDGQYMIVMEYAAHGDLRRYLQDPETLINWKYIICLSRWIIGSLCKMHECGFIHKDFHTGNVLINHARRPLIADMGLTTLESDDVIGVMPYIAPEVFCLKSYTQAADIYSFAMIMWEFSSQQPPFGKLVHDHNLVIEVCIKHRRPTIAKATPQCWIDLMQQCWDSVPEKRPTAMQVFQKLDKWYQDTQNNIWSEDIKQFLLCDEERYKFRSMSKEKIEEHYSTHPQAIYKSRSMSHYISLMQSCQIDLNEKANEKSINTPLNSSKKRLYSNIGLKENETGITQQIIDISLTNNSSKKELYSIQERSELEANEISMTQQIDISLIPNLPKKKLCSIQEKYEQDSNETDITRQTNDISPSLHLSKKRLYMEIQEVEDDHNEEKFESEMSETGITQHIDLVSLSSSSYKKVRRT</sequence>
<dbReference type="AlphaFoldDB" id="A0A015KBN2"/>
<organism evidence="2 3">
    <name type="scientific">Rhizophagus irregularis (strain DAOM 197198w)</name>
    <name type="common">Glomus intraradices</name>
    <dbReference type="NCBI Taxonomy" id="1432141"/>
    <lineage>
        <taxon>Eukaryota</taxon>
        <taxon>Fungi</taxon>
        <taxon>Fungi incertae sedis</taxon>
        <taxon>Mucoromycota</taxon>
        <taxon>Glomeromycotina</taxon>
        <taxon>Glomeromycetes</taxon>
        <taxon>Glomerales</taxon>
        <taxon>Glomeraceae</taxon>
        <taxon>Rhizophagus</taxon>
    </lineage>
</organism>
<dbReference type="InterPro" id="IPR001245">
    <property type="entry name" value="Ser-Thr/Tyr_kinase_cat_dom"/>
</dbReference>
<dbReference type="EMBL" id="JEMT01022729">
    <property type="protein sequence ID" value="EXX64879.1"/>
    <property type="molecule type" value="Genomic_DNA"/>
</dbReference>
<evidence type="ECO:0000259" key="1">
    <source>
        <dbReference type="PROSITE" id="PS50011"/>
    </source>
</evidence>
<proteinExistence type="predicted"/>
<dbReference type="GO" id="GO:0005524">
    <property type="term" value="F:ATP binding"/>
    <property type="evidence" value="ECO:0007669"/>
    <property type="project" value="InterPro"/>
</dbReference>
<dbReference type="InterPro" id="IPR000719">
    <property type="entry name" value="Prot_kinase_dom"/>
</dbReference>
<dbReference type="HOGENOM" id="CLU_000288_7_34_1"/>